<accession>A0AAV9TC45</accession>
<evidence type="ECO:0000313" key="2">
    <source>
        <dbReference type="EMBL" id="KAK6218043.1"/>
    </source>
</evidence>
<comment type="caution">
    <text evidence="2">The sequence shown here is derived from an EMBL/GenBank/DDBJ whole genome shotgun (WGS) entry which is preliminary data.</text>
</comment>
<evidence type="ECO:0000256" key="1">
    <source>
        <dbReference type="SAM" id="MobiDB-lite"/>
    </source>
</evidence>
<evidence type="ECO:0000313" key="3">
    <source>
        <dbReference type="EMBL" id="KAK6225171.1"/>
    </source>
</evidence>
<name>A0AAV9TC45_9PEZI</name>
<evidence type="ECO:0000313" key="4">
    <source>
        <dbReference type="Proteomes" id="UP001327957"/>
    </source>
</evidence>
<gene>
    <name evidence="3" type="ORF">QIS74_02499</name>
    <name evidence="2" type="ORF">QIS74_06624</name>
</gene>
<sequence>MAMASCRHSAGGEAPAGMRGDPTRRPLVDADATRPKCLSGGRRRNVIREPCGIEGSGGVADVEDGPVLLPSGYMTSSTISLGEGATIGDMYGEPRAMRASAVPLAVMTVLRQSLDGVQADLLAKASRTSL</sequence>
<dbReference type="Proteomes" id="UP001327957">
    <property type="component" value="Unassembled WGS sequence"/>
</dbReference>
<dbReference type="EMBL" id="JASAOK010000003">
    <property type="protein sequence ID" value="KAK6225171.1"/>
    <property type="molecule type" value="Genomic_DNA"/>
</dbReference>
<feature type="region of interest" description="Disordered" evidence="1">
    <location>
        <begin position="1"/>
        <end position="38"/>
    </location>
</feature>
<protein>
    <submittedName>
        <fullName evidence="2">Uncharacterized protein</fullName>
    </submittedName>
</protein>
<dbReference type="AlphaFoldDB" id="A0AAV9TC45"/>
<keyword evidence="4" id="KW-1185">Reference proteome</keyword>
<feature type="compositionally biased region" description="Basic and acidic residues" evidence="1">
    <location>
        <begin position="21"/>
        <end position="34"/>
    </location>
</feature>
<proteinExistence type="predicted"/>
<organism evidence="2 4">
    <name type="scientific">Colletotrichum tabaci</name>
    <dbReference type="NCBI Taxonomy" id="1209068"/>
    <lineage>
        <taxon>Eukaryota</taxon>
        <taxon>Fungi</taxon>
        <taxon>Dikarya</taxon>
        <taxon>Ascomycota</taxon>
        <taxon>Pezizomycotina</taxon>
        <taxon>Sordariomycetes</taxon>
        <taxon>Hypocreomycetidae</taxon>
        <taxon>Glomerellales</taxon>
        <taxon>Glomerellaceae</taxon>
        <taxon>Colletotrichum</taxon>
        <taxon>Colletotrichum destructivum species complex</taxon>
    </lineage>
</organism>
<dbReference type="EMBL" id="JASAOK010000038">
    <property type="protein sequence ID" value="KAK6218043.1"/>
    <property type="molecule type" value="Genomic_DNA"/>
</dbReference>
<reference evidence="2 4" key="1">
    <citation type="submission" date="2023-04" db="EMBL/GenBank/DDBJ databases">
        <title>Colletotrichum tabacum stain YC1 causing leaf anthracnose on Nicotiana tabacum(L.) cv.</title>
        <authorList>
            <person name="Ji Z."/>
            <person name="Wang M."/>
            <person name="Zhang J."/>
            <person name="Wang N."/>
            <person name="Zhou Z."/>
        </authorList>
    </citation>
    <scope>NUCLEOTIDE SEQUENCE [LARGE SCALE GENOMIC DNA]</scope>
    <source>
        <strain evidence="2 4">YC1</strain>
    </source>
</reference>